<dbReference type="OrthoDB" id="6275838at2759"/>
<feature type="region of interest" description="Disordered" evidence="1">
    <location>
        <begin position="1"/>
        <end position="72"/>
    </location>
</feature>
<dbReference type="Proteomes" id="UP000549157">
    <property type="component" value="Unassembled WGS sequence"/>
</dbReference>
<dbReference type="SUPFAM" id="SSF49899">
    <property type="entry name" value="Concanavalin A-like lectins/glucanases"/>
    <property type="match status" value="1"/>
</dbReference>
<dbReference type="Gene3D" id="2.60.120.200">
    <property type="match status" value="1"/>
</dbReference>
<feature type="non-terminal residue" evidence="2">
    <location>
        <position position="441"/>
    </location>
</feature>
<evidence type="ECO:0000256" key="1">
    <source>
        <dbReference type="SAM" id="MobiDB-lite"/>
    </source>
</evidence>
<name>A0A7L2L0S8_9PASS</name>
<feature type="region of interest" description="Disordered" evidence="1">
    <location>
        <begin position="155"/>
        <end position="238"/>
    </location>
</feature>
<dbReference type="InterPro" id="IPR013320">
    <property type="entry name" value="ConA-like_dom_sf"/>
</dbReference>
<gene>
    <name evidence="2" type="primary">Nrxn2</name>
    <name evidence="2" type="ORF">ZOSHYP_R15079</name>
</gene>
<keyword evidence="3" id="KW-1185">Reference proteome</keyword>
<accession>A0A7L2L0S8</accession>
<proteinExistence type="predicted"/>
<comment type="caution">
    <text evidence="2">The sequence shown here is derived from an EMBL/GenBank/DDBJ whole genome shotgun (WGS) entry which is preliminary data.</text>
</comment>
<evidence type="ECO:0000313" key="3">
    <source>
        <dbReference type="Proteomes" id="UP000549157"/>
    </source>
</evidence>
<feature type="compositionally biased region" description="Pro residues" evidence="1">
    <location>
        <begin position="1"/>
        <end position="10"/>
    </location>
</feature>
<sequence>MSCPERPPAPGGHRETPAHLGSVTHLGPKTQHGSVGPPQGSEGHPETPAHLGSVATRGSAVASWTSTVSQDHRETPAHLGSVTHLSSVHLGSVANQNFVGDQDHAEPGAGGGSVVLLDSKISQSSEEHLGTHLSQVPVTHLGSVTTQGRLEMKVRQESVASRGSLGNQDHPEPNTNTPLGSKVTQGSVARLDLRGRQDLAPSQVSEDPREPKVTQGAVANPNKVNQSPAAPGEAKVSEDPVVCLDLRLHRVPKDPQDPLDPQADQAPVALTDWMFHQAPVAEHSPADPQETKVKLSPLHLRVPRDAATKGGCTSHLSPECRRPHLPTWAPRPCGRAPSGAHLGLVLLTLGSLLLPCARGSALEFGGAPGQWARYGRWAPGAGGQQLSFRLKTNVTRALLLYLDDGGNCDFLELLVAEGRLRLRFAIACAEPATLEPPAPVS</sequence>
<organism evidence="2 3">
    <name type="scientific">Zosterops hypoxanthus</name>
    <dbReference type="NCBI Taxonomy" id="2485327"/>
    <lineage>
        <taxon>Eukaryota</taxon>
        <taxon>Metazoa</taxon>
        <taxon>Chordata</taxon>
        <taxon>Craniata</taxon>
        <taxon>Vertebrata</taxon>
        <taxon>Euteleostomi</taxon>
        <taxon>Archelosauria</taxon>
        <taxon>Archosauria</taxon>
        <taxon>Dinosauria</taxon>
        <taxon>Saurischia</taxon>
        <taxon>Theropoda</taxon>
        <taxon>Coelurosauria</taxon>
        <taxon>Aves</taxon>
        <taxon>Neognathae</taxon>
        <taxon>Neoaves</taxon>
        <taxon>Telluraves</taxon>
        <taxon>Australaves</taxon>
        <taxon>Passeriformes</taxon>
        <taxon>Sylvioidea</taxon>
        <taxon>Zosteropidae</taxon>
        <taxon>Zosterops</taxon>
    </lineage>
</organism>
<dbReference type="EMBL" id="VWYL01028610">
    <property type="protein sequence ID" value="NXR41307.1"/>
    <property type="molecule type" value="Genomic_DNA"/>
</dbReference>
<dbReference type="AlphaFoldDB" id="A0A7L2L0S8"/>
<dbReference type="CDD" id="cd00110">
    <property type="entry name" value="LamG"/>
    <property type="match status" value="1"/>
</dbReference>
<feature type="non-terminal residue" evidence="2">
    <location>
        <position position="1"/>
    </location>
</feature>
<evidence type="ECO:0000313" key="2">
    <source>
        <dbReference type="EMBL" id="NXR41307.1"/>
    </source>
</evidence>
<dbReference type="InterPro" id="IPR001791">
    <property type="entry name" value="Laminin_G"/>
</dbReference>
<feature type="compositionally biased region" description="Polar residues" evidence="1">
    <location>
        <begin position="158"/>
        <end position="187"/>
    </location>
</feature>
<reference evidence="2 3" key="1">
    <citation type="submission" date="2019-09" db="EMBL/GenBank/DDBJ databases">
        <title>Bird 10,000 Genomes (B10K) Project - Family phase.</title>
        <authorList>
            <person name="Zhang G."/>
        </authorList>
    </citation>
    <scope>NUCLEOTIDE SEQUENCE [LARGE SCALE GENOMIC DNA]</scope>
    <source>
        <strain evidence="2">B10K-DU-001-36</strain>
        <tissue evidence="2">Muscle</tissue>
    </source>
</reference>
<protein>
    <submittedName>
        <fullName evidence="2">NRX2A protein</fullName>
    </submittedName>
</protein>